<accession>A0ACC3MJ89</accession>
<dbReference type="Proteomes" id="UP001281147">
    <property type="component" value="Unassembled WGS sequence"/>
</dbReference>
<reference evidence="1" key="1">
    <citation type="submission" date="2023-07" db="EMBL/GenBank/DDBJ databases">
        <title>Black Yeasts Isolated from many extreme environments.</title>
        <authorList>
            <person name="Coleine C."/>
            <person name="Stajich J.E."/>
            <person name="Selbmann L."/>
        </authorList>
    </citation>
    <scope>NUCLEOTIDE SEQUENCE</scope>
    <source>
        <strain evidence="1">CCFEE 5714</strain>
    </source>
</reference>
<organism evidence="1 2">
    <name type="scientific">Vermiconidia calcicola</name>
    <dbReference type="NCBI Taxonomy" id="1690605"/>
    <lineage>
        <taxon>Eukaryota</taxon>
        <taxon>Fungi</taxon>
        <taxon>Dikarya</taxon>
        <taxon>Ascomycota</taxon>
        <taxon>Pezizomycotina</taxon>
        <taxon>Dothideomycetes</taxon>
        <taxon>Dothideomycetidae</taxon>
        <taxon>Mycosphaerellales</taxon>
        <taxon>Extremaceae</taxon>
        <taxon>Vermiconidia</taxon>
    </lineage>
</organism>
<sequence>MAYHNPYHSVNHSQQALHNHYPVQHNQQYHQHRARHRQMSNQPIQADDKSEPSPPAALLQNRPQFLCLYDSCVGVGFARKADLERHVFIQHNRETLKYFDCEHLGCHRREEYGFTRRDKMVEHMREVHKVDIPKKQGGDRSPPSRTNTQSTNASPAARARMDRTRGRADPRRVGCSSHEEKESEDSEDESSEDSENE</sequence>
<gene>
    <name evidence="1" type="ORF">LTR37_017769</name>
</gene>
<proteinExistence type="predicted"/>
<name>A0ACC3MJ89_9PEZI</name>
<protein>
    <submittedName>
        <fullName evidence="1">Uncharacterized protein</fullName>
    </submittedName>
</protein>
<comment type="caution">
    <text evidence="1">The sequence shown here is derived from an EMBL/GenBank/DDBJ whole genome shotgun (WGS) entry which is preliminary data.</text>
</comment>
<evidence type="ECO:0000313" key="1">
    <source>
        <dbReference type="EMBL" id="KAK3696863.1"/>
    </source>
</evidence>
<dbReference type="EMBL" id="JAUTXU010000235">
    <property type="protein sequence ID" value="KAK3696863.1"/>
    <property type="molecule type" value="Genomic_DNA"/>
</dbReference>
<evidence type="ECO:0000313" key="2">
    <source>
        <dbReference type="Proteomes" id="UP001281147"/>
    </source>
</evidence>
<keyword evidence="2" id="KW-1185">Reference proteome</keyword>